<name>A0ABS4SL68_9PROT</name>
<comment type="caution">
    <text evidence="6">The sequence shown here is derived from an EMBL/GenBank/DDBJ whole genome shotgun (WGS) entry which is preliminary data.</text>
</comment>
<dbReference type="Proteomes" id="UP000781958">
    <property type="component" value="Unassembled WGS sequence"/>
</dbReference>
<dbReference type="PRINTS" id="PR00778">
    <property type="entry name" value="HTHARSR"/>
</dbReference>
<keyword evidence="7" id="KW-1185">Reference proteome</keyword>
<gene>
    <name evidence="6" type="ORF">J2851_002465</name>
</gene>
<sequence length="120" mass="13242">MNTVDLLSNARRASTLLKAMSNERRLLILCYLAEGEKSVGELEDLVDLSQSALSQHLARLRRDKLVRTRRSAQNIYYSLNGHEAQTVMATLHGLYCAPSARNQDEATPAEPTAEESAPAS</sequence>
<evidence type="ECO:0000256" key="3">
    <source>
        <dbReference type="ARBA" id="ARBA00023163"/>
    </source>
</evidence>
<feature type="compositionally biased region" description="Low complexity" evidence="4">
    <location>
        <begin position="105"/>
        <end position="120"/>
    </location>
</feature>
<dbReference type="InterPro" id="IPR001845">
    <property type="entry name" value="HTH_ArsR_DNA-bd_dom"/>
</dbReference>
<dbReference type="Gene3D" id="1.10.10.10">
    <property type="entry name" value="Winged helix-like DNA-binding domain superfamily/Winged helix DNA-binding domain"/>
    <property type="match status" value="1"/>
</dbReference>
<dbReference type="NCBIfam" id="NF033788">
    <property type="entry name" value="HTH_metalloreg"/>
    <property type="match status" value="1"/>
</dbReference>
<organism evidence="6 7">
    <name type="scientific">Azospirillum rugosum</name>
    <dbReference type="NCBI Taxonomy" id="416170"/>
    <lineage>
        <taxon>Bacteria</taxon>
        <taxon>Pseudomonadati</taxon>
        <taxon>Pseudomonadota</taxon>
        <taxon>Alphaproteobacteria</taxon>
        <taxon>Rhodospirillales</taxon>
        <taxon>Azospirillaceae</taxon>
        <taxon>Azospirillum</taxon>
    </lineage>
</organism>
<dbReference type="SUPFAM" id="SSF46785">
    <property type="entry name" value="Winged helix' DNA-binding domain"/>
    <property type="match status" value="1"/>
</dbReference>
<evidence type="ECO:0000259" key="5">
    <source>
        <dbReference type="PROSITE" id="PS50987"/>
    </source>
</evidence>
<reference evidence="6 7" key="1">
    <citation type="submission" date="2021-03" db="EMBL/GenBank/DDBJ databases">
        <title>Genomic Encyclopedia of Type Strains, Phase III (KMG-III): the genomes of soil and plant-associated and newly described type strains.</title>
        <authorList>
            <person name="Whitman W."/>
        </authorList>
    </citation>
    <scope>NUCLEOTIDE SEQUENCE [LARGE SCALE GENOMIC DNA]</scope>
    <source>
        <strain evidence="6 7">IMMIB AFH-6</strain>
    </source>
</reference>
<evidence type="ECO:0000256" key="2">
    <source>
        <dbReference type="ARBA" id="ARBA00023125"/>
    </source>
</evidence>
<evidence type="ECO:0000256" key="1">
    <source>
        <dbReference type="ARBA" id="ARBA00023015"/>
    </source>
</evidence>
<dbReference type="CDD" id="cd00090">
    <property type="entry name" value="HTH_ARSR"/>
    <property type="match status" value="1"/>
</dbReference>
<accession>A0ABS4SL68</accession>
<proteinExistence type="predicted"/>
<dbReference type="InterPro" id="IPR051081">
    <property type="entry name" value="HTH_MetalResp_TranReg"/>
</dbReference>
<dbReference type="InterPro" id="IPR011991">
    <property type="entry name" value="ArsR-like_HTH"/>
</dbReference>
<dbReference type="Pfam" id="PF01022">
    <property type="entry name" value="HTH_5"/>
    <property type="match status" value="1"/>
</dbReference>
<keyword evidence="2 6" id="KW-0238">DNA-binding</keyword>
<feature type="domain" description="HTH arsR-type" evidence="5">
    <location>
        <begin position="7"/>
        <end position="98"/>
    </location>
</feature>
<dbReference type="PANTHER" id="PTHR33154:SF28">
    <property type="entry name" value="HTH-TYPE TRANSCRIPTIONAL REGULATOR YGAV-RELATED"/>
    <property type="match status" value="1"/>
</dbReference>
<keyword evidence="1" id="KW-0805">Transcription regulation</keyword>
<evidence type="ECO:0000313" key="6">
    <source>
        <dbReference type="EMBL" id="MBP2292687.1"/>
    </source>
</evidence>
<dbReference type="RefSeq" id="WP_209766546.1">
    <property type="nucleotide sequence ID" value="NZ_JAGINP010000007.1"/>
</dbReference>
<dbReference type="EMBL" id="JAGINP010000007">
    <property type="protein sequence ID" value="MBP2292687.1"/>
    <property type="molecule type" value="Genomic_DNA"/>
</dbReference>
<evidence type="ECO:0000256" key="4">
    <source>
        <dbReference type="SAM" id="MobiDB-lite"/>
    </source>
</evidence>
<keyword evidence="3" id="KW-0804">Transcription</keyword>
<protein>
    <submittedName>
        <fullName evidence="6">DNA-binding transcriptional ArsR family regulator</fullName>
    </submittedName>
</protein>
<dbReference type="InterPro" id="IPR036390">
    <property type="entry name" value="WH_DNA-bd_sf"/>
</dbReference>
<dbReference type="GO" id="GO:0003677">
    <property type="term" value="F:DNA binding"/>
    <property type="evidence" value="ECO:0007669"/>
    <property type="project" value="UniProtKB-KW"/>
</dbReference>
<feature type="region of interest" description="Disordered" evidence="4">
    <location>
        <begin position="101"/>
        <end position="120"/>
    </location>
</feature>
<dbReference type="SMART" id="SM00418">
    <property type="entry name" value="HTH_ARSR"/>
    <property type="match status" value="1"/>
</dbReference>
<dbReference type="InterPro" id="IPR036388">
    <property type="entry name" value="WH-like_DNA-bd_sf"/>
</dbReference>
<evidence type="ECO:0000313" key="7">
    <source>
        <dbReference type="Proteomes" id="UP000781958"/>
    </source>
</evidence>
<dbReference type="PROSITE" id="PS50987">
    <property type="entry name" value="HTH_ARSR_2"/>
    <property type="match status" value="1"/>
</dbReference>
<dbReference type="PANTHER" id="PTHR33154">
    <property type="entry name" value="TRANSCRIPTIONAL REGULATOR, ARSR FAMILY"/>
    <property type="match status" value="1"/>
</dbReference>